<dbReference type="EMBL" id="JAUIYO010000004">
    <property type="protein sequence ID" value="MFK2825602.1"/>
    <property type="molecule type" value="Genomic_DNA"/>
</dbReference>
<reference evidence="1 2" key="1">
    <citation type="submission" date="2023-07" db="EMBL/GenBank/DDBJ databases">
        <title>Bacillus lucianemedeirus sp. nov, a new species isolated from an immunobiological production facility.</title>
        <authorList>
            <person name="Costa L.V."/>
            <person name="Miranda R.V.S.L."/>
            <person name="Brandao M.L.L."/>
            <person name="Reis C.M.F."/>
            <person name="Frazao A.M."/>
            <person name="Cruz F.V."/>
            <person name="Baio P.V.P."/>
            <person name="Veras J.F.C."/>
            <person name="Ramos J.N."/>
            <person name="Vieira V."/>
        </authorList>
    </citation>
    <scope>NUCLEOTIDE SEQUENCE [LARGE SCALE GENOMIC DNA]</scope>
    <source>
        <strain evidence="1 2">B190/17</strain>
    </source>
</reference>
<dbReference type="Gene3D" id="3.30.2030.10">
    <property type="entry name" value="YwmB-like"/>
    <property type="match status" value="1"/>
</dbReference>
<name>A0ABW8I7Z3_9BACI</name>
<dbReference type="InterPro" id="IPR014794">
    <property type="entry name" value="DUF1779"/>
</dbReference>
<protein>
    <submittedName>
        <fullName evidence="1">YwmB family TATA-box binding protein</fullName>
    </submittedName>
</protein>
<comment type="caution">
    <text evidence="1">The sequence shown here is derived from an EMBL/GenBank/DDBJ whole genome shotgun (WGS) entry which is preliminary data.</text>
</comment>
<dbReference type="SUPFAM" id="SSF143842">
    <property type="entry name" value="YwmB-like"/>
    <property type="match status" value="1"/>
</dbReference>
<dbReference type="Pfam" id="PF08680">
    <property type="entry name" value="DUF1779"/>
    <property type="match status" value="1"/>
</dbReference>
<organism evidence="1 2">
    <name type="scientific">Bacillus lumedeiriae</name>
    <dbReference type="NCBI Taxonomy" id="3058829"/>
    <lineage>
        <taxon>Bacteria</taxon>
        <taxon>Bacillati</taxon>
        <taxon>Bacillota</taxon>
        <taxon>Bacilli</taxon>
        <taxon>Bacillales</taxon>
        <taxon>Bacillaceae</taxon>
        <taxon>Bacillus</taxon>
    </lineage>
</organism>
<evidence type="ECO:0000313" key="1">
    <source>
        <dbReference type="EMBL" id="MFK2825602.1"/>
    </source>
</evidence>
<gene>
    <name evidence="1" type="ORF">QYG89_07910</name>
</gene>
<evidence type="ECO:0000313" key="2">
    <source>
        <dbReference type="Proteomes" id="UP001619911"/>
    </source>
</evidence>
<sequence>MNLAKNIHYILLGCLMIFVLGNNTNASDESSPLLLLTDSVKSVDGLIEEWALHTRERLTEEKPDDAVRRLQTNLTGWKIGSANRDENVQFTAARTKGTVHQKVQVVSSDTDGGVVYVLYSVTAADEEEMRTFLAQELKPTYSQIFHSTPQIFTCIKGKFDDKLEEVLPNQLSKLLSSWEAEKKEAVFEKNFYSLSAYSTHFISSLSLPDHEMNVQVGLRKDQRGEGTNFVIGTPLITIEY</sequence>
<keyword evidence="2" id="KW-1185">Reference proteome</keyword>
<dbReference type="Proteomes" id="UP001619911">
    <property type="component" value="Unassembled WGS sequence"/>
</dbReference>
<proteinExistence type="predicted"/>
<accession>A0ABW8I7Z3</accession>
<dbReference type="Gene3D" id="3.30.360.40">
    <property type="entry name" value="YwmB-like"/>
    <property type="match status" value="1"/>
</dbReference>
<dbReference type="InterPro" id="IPR036209">
    <property type="entry name" value="YwmB-like_sf"/>
</dbReference>
<dbReference type="RefSeq" id="WP_404316341.1">
    <property type="nucleotide sequence ID" value="NZ_JAUIYO010000004.1"/>
</dbReference>